<sequence>LLRDHGRHEMRSPAQHPLPFHTLSTHCVEMASTESAAQLKLFGMWASSYTHRVQLALKLKGLEFEYVEEDLSNKSPSLLIYNPIHKKVPVLLHGGRPLAESVVILEFIDETWRQNPIMPEDPYERAVVRFWCHFCDDKLAPAVGAVFRSTGEEQKAAVAEVHQNLGLLEGELREGHFKGRRFFCGEAVGLLDIVVGCGSYWLSVFEEVAEVKLVDPVAFPLFHAWLRDFEAQETVREIIPPADRLLEYARGVRQYLLGLATQHATTSASSHNDGSGGSGDHTGADHSTGGTTSDQDSKDS</sequence>
<dbReference type="GO" id="GO:0004364">
    <property type="term" value="F:glutathione transferase activity"/>
    <property type="evidence" value="ECO:0007669"/>
    <property type="project" value="UniProtKB-EC"/>
</dbReference>
<feature type="domain" description="GST N-terminal" evidence="6">
    <location>
        <begin position="37"/>
        <end position="116"/>
    </location>
</feature>
<dbReference type="Gene3D" id="3.40.30.10">
    <property type="entry name" value="Glutaredoxin"/>
    <property type="match status" value="1"/>
</dbReference>
<dbReference type="Pfam" id="PF00043">
    <property type="entry name" value="GST_C"/>
    <property type="match status" value="1"/>
</dbReference>
<evidence type="ECO:0000256" key="3">
    <source>
        <dbReference type="ARBA" id="ARBA00047960"/>
    </source>
</evidence>
<feature type="non-terminal residue" evidence="8">
    <location>
        <position position="1"/>
    </location>
</feature>
<protein>
    <recommendedName>
        <fullName evidence="1">glutathione transferase</fullName>
        <ecNumber evidence="1">2.5.1.18</ecNumber>
    </recommendedName>
</protein>
<dbReference type="PANTHER" id="PTHR11260:SF683">
    <property type="entry name" value="GLUTATHIONE TRANSFERASE"/>
    <property type="match status" value="1"/>
</dbReference>
<dbReference type="InterPro" id="IPR010987">
    <property type="entry name" value="Glutathione-S-Trfase_C-like"/>
</dbReference>
<dbReference type="CDD" id="cd03185">
    <property type="entry name" value="GST_C_Tau"/>
    <property type="match status" value="1"/>
</dbReference>
<dbReference type="FunFam" id="1.20.1050.10:FF:000016">
    <property type="entry name" value="Glutathione S-transferase U9"/>
    <property type="match status" value="1"/>
</dbReference>
<feature type="domain" description="GST C-terminal" evidence="7">
    <location>
        <begin position="121"/>
        <end position="252"/>
    </location>
</feature>
<feature type="region of interest" description="Disordered" evidence="5">
    <location>
        <begin position="266"/>
        <end position="300"/>
    </location>
</feature>
<evidence type="ECO:0000313" key="8">
    <source>
        <dbReference type="EMBL" id="JAT45923.1"/>
    </source>
</evidence>
<dbReference type="PROSITE" id="PS50404">
    <property type="entry name" value="GST_NTER"/>
    <property type="match status" value="1"/>
</dbReference>
<dbReference type="GO" id="GO:0006749">
    <property type="term" value="P:glutathione metabolic process"/>
    <property type="evidence" value="ECO:0007669"/>
    <property type="project" value="InterPro"/>
</dbReference>
<comment type="catalytic activity">
    <reaction evidence="3">
        <text>RX + glutathione = an S-substituted glutathione + a halide anion + H(+)</text>
        <dbReference type="Rhea" id="RHEA:16437"/>
        <dbReference type="ChEBI" id="CHEBI:15378"/>
        <dbReference type="ChEBI" id="CHEBI:16042"/>
        <dbReference type="ChEBI" id="CHEBI:17792"/>
        <dbReference type="ChEBI" id="CHEBI:57925"/>
        <dbReference type="ChEBI" id="CHEBI:90779"/>
        <dbReference type="EC" id="2.5.1.18"/>
    </reaction>
</comment>
<dbReference type="SFLD" id="SFLDG01152">
    <property type="entry name" value="Main.3:_Omega-_and_Tau-like"/>
    <property type="match status" value="1"/>
</dbReference>
<evidence type="ECO:0000256" key="5">
    <source>
        <dbReference type="SAM" id="MobiDB-lite"/>
    </source>
</evidence>
<dbReference type="FunFam" id="3.40.30.10:FF:000197">
    <property type="entry name" value="Glutathione S-transferase U10"/>
    <property type="match status" value="1"/>
</dbReference>
<dbReference type="InterPro" id="IPR045073">
    <property type="entry name" value="Omega/Tau-like"/>
</dbReference>
<dbReference type="GO" id="GO:0005737">
    <property type="term" value="C:cytoplasm"/>
    <property type="evidence" value="ECO:0007669"/>
    <property type="project" value="TreeGrafter"/>
</dbReference>
<gene>
    <name evidence="8" type="primary">GST23_1</name>
    <name evidence="8" type="ORF">g.86555</name>
</gene>
<dbReference type="InterPro" id="IPR045074">
    <property type="entry name" value="GST_C_Tau"/>
</dbReference>
<dbReference type="PROSITE" id="PS50405">
    <property type="entry name" value="GST_CTER"/>
    <property type="match status" value="1"/>
</dbReference>
<dbReference type="InterPro" id="IPR036249">
    <property type="entry name" value="Thioredoxin-like_sf"/>
</dbReference>
<dbReference type="GO" id="GO:0009407">
    <property type="term" value="P:toxin catabolic process"/>
    <property type="evidence" value="ECO:0007669"/>
    <property type="project" value="UniProtKB-ARBA"/>
</dbReference>
<dbReference type="InterPro" id="IPR040079">
    <property type="entry name" value="Glutathione_S-Trfase"/>
</dbReference>
<evidence type="ECO:0000259" key="7">
    <source>
        <dbReference type="PROSITE" id="PS50405"/>
    </source>
</evidence>
<dbReference type="CDD" id="cd03058">
    <property type="entry name" value="GST_N_Tau"/>
    <property type="match status" value="1"/>
</dbReference>
<dbReference type="SFLD" id="SFLDG00358">
    <property type="entry name" value="Main_(cytGST)"/>
    <property type="match status" value="1"/>
</dbReference>
<reference evidence="8" key="1">
    <citation type="submission" date="2015-07" db="EMBL/GenBank/DDBJ databases">
        <title>Transcriptome Assembly of Anthurium amnicola.</title>
        <authorList>
            <person name="Suzuki J."/>
        </authorList>
    </citation>
    <scope>NUCLEOTIDE SEQUENCE</scope>
</reference>
<dbReference type="SUPFAM" id="SSF52833">
    <property type="entry name" value="Thioredoxin-like"/>
    <property type="match status" value="1"/>
</dbReference>
<dbReference type="InterPro" id="IPR004045">
    <property type="entry name" value="Glutathione_S-Trfase_N"/>
</dbReference>
<evidence type="ECO:0000256" key="1">
    <source>
        <dbReference type="ARBA" id="ARBA00012452"/>
    </source>
</evidence>
<evidence type="ECO:0000256" key="4">
    <source>
        <dbReference type="RuleBase" id="RU003494"/>
    </source>
</evidence>
<dbReference type="Gene3D" id="1.20.1050.10">
    <property type="match status" value="1"/>
</dbReference>
<name>A0A1D1XU80_9ARAE</name>
<organism evidence="8">
    <name type="scientific">Anthurium amnicola</name>
    <dbReference type="NCBI Taxonomy" id="1678845"/>
    <lineage>
        <taxon>Eukaryota</taxon>
        <taxon>Viridiplantae</taxon>
        <taxon>Streptophyta</taxon>
        <taxon>Embryophyta</taxon>
        <taxon>Tracheophyta</taxon>
        <taxon>Spermatophyta</taxon>
        <taxon>Magnoliopsida</taxon>
        <taxon>Liliopsida</taxon>
        <taxon>Araceae</taxon>
        <taxon>Pothoideae</taxon>
        <taxon>Potheae</taxon>
        <taxon>Anthurium</taxon>
    </lineage>
</organism>
<dbReference type="PANTHER" id="PTHR11260">
    <property type="entry name" value="GLUTATHIONE S-TRANSFERASE, GST, SUPERFAMILY, GST DOMAIN CONTAINING"/>
    <property type="match status" value="1"/>
</dbReference>
<dbReference type="SUPFAM" id="SSF47616">
    <property type="entry name" value="GST C-terminal domain-like"/>
    <property type="match status" value="1"/>
</dbReference>
<dbReference type="Pfam" id="PF02798">
    <property type="entry name" value="GST_N"/>
    <property type="match status" value="1"/>
</dbReference>
<proteinExistence type="inferred from homology"/>
<accession>A0A1D1XU80</accession>
<dbReference type="AlphaFoldDB" id="A0A1D1XU80"/>
<dbReference type="InterPro" id="IPR004046">
    <property type="entry name" value="GST_C"/>
</dbReference>
<keyword evidence="2 8" id="KW-0808">Transferase</keyword>
<evidence type="ECO:0000259" key="6">
    <source>
        <dbReference type="PROSITE" id="PS50404"/>
    </source>
</evidence>
<dbReference type="InterPro" id="IPR036282">
    <property type="entry name" value="Glutathione-S-Trfase_C_sf"/>
</dbReference>
<dbReference type="SFLD" id="SFLDS00019">
    <property type="entry name" value="Glutathione_Transferase_(cytos"/>
    <property type="match status" value="1"/>
</dbReference>
<evidence type="ECO:0000256" key="2">
    <source>
        <dbReference type="ARBA" id="ARBA00022679"/>
    </source>
</evidence>
<dbReference type="EMBL" id="GDJX01022013">
    <property type="protein sequence ID" value="JAT45923.1"/>
    <property type="molecule type" value="Transcribed_RNA"/>
</dbReference>
<dbReference type="EC" id="2.5.1.18" evidence="1"/>
<comment type="similarity">
    <text evidence="4">Belongs to the GST superfamily.</text>
</comment>